<comment type="caution">
    <text evidence="1">The sequence shown here is derived from an EMBL/GenBank/DDBJ whole genome shotgun (WGS) entry which is preliminary data.</text>
</comment>
<organism evidence="1 2">
    <name type="scientific">Eretmocerus hayati</name>
    <dbReference type="NCBI Taxonomy" id="131215"/>
    <lineage>
        <taxon>Eukaryota</taxon>
        <taxon>Metazoa</taxon>
        <taxon>Ecdysozoa</taxon>
        <taxon>Arthropoda</taxon>
        <taxon>Hexapoda</taxon>
        <taxon>Insecta</taxon>
        <taxon>Pterygota</taxon>
        <taxon>Neoptera</taxon>
        <taxon>Endopterygota</taxon>
        <taxon>Hymenoptera</taxon>
        <taxon>Apocrita</taxon>
        <taxon>Proctotrupomorpha</taxon>
        <taxon>Chalcidoidea</taxon>
        <taxon>Aphelinidae</taxon>
        <taxon>Aphelininae</taxon>
        <taxon>Eretmocerus</taxon>
    </lineage>
</organism>
<evidence type="ECO:0000313" key="1">
    <source>
        <dbReference type="EMBL" id="KAJ8672114.1"/>
    </source>
</evidence>
<keyword evidence="2" id="KW-1185">Reference proteome</keyword>
<name>A0ACC2NLJ8_9HYME</name>
<dbReference type="EMBL" id="CM056743">
    <property type="protein sequence ID" value="KAJ8672114.1"/>
    <property type="molecule type" value="Genomic_DNA"/>
</dbReference>
<protein>
    <submittedName>
        <fullName evidence="1">Uncharacterized protein</fullName>
    </submittedName>
</protein>
<sequence>MGTVRQVHRYGKDLGPRRRCGHQKRRTSGRCLKAPVAPDKHNMPSKPQPGQKNLTNGNTRSRATVGATTSARSRDLHKDRPKPFRAEIVLSPDSPNLKKPIERGCDRMPVTSPAENIKKAAFSRNSSVRKNSFERSHAKTFTMPSNARRWLPGAPGGWFPSPSAATEYSETDEESSPREPSTTGPCRSSSRASTELGDLSPQSSGPLSSVVLSPREEPCASPHNEVASAEALPITNAVAVAVSANDRRSDEPCTAAENQDGAAPSWHFRARTGGCARVQTHAATQTGPEKPPTPDRERKAGPAPAPQVSVASHEPYRPVHRCPPRAVQCIDLDSSDDEEVRVLYQAPTVPNVIEMRVTPFNVVEFRRLCPEYEAHTRPEVGAQIRSMTTRHDARTRHREVVRRGRAERALHRHREIQREHRRRVRNMGRLIQNDLELMPGPYQVPPLMIPAVVEIQARDLAAAPQLQIDLGELMENLPPMDHQPIVPQQIFRQALPAEENHQHMQIAEIDIEHQPGMPAAAPVEDDGEPQQQDVVMTEPPADDPLRAMREGPDAARHAPLVRDDPAAGVYQIQPAQHNAQGDQPEFRFVLRRVPDRQQPVASPAPAIIEHRLQRPNRQERAKSPDDPIWRDILRAVRSSGPDTNAK</sequence>
<accession>A0ACC2NLJ8</accession>
<dbReference type="Proteomes" id="UP001239111">
    <property type="component" value="Chromosome 3"/>
</dbReference>
<evidence type="ECO:0000313" key="2">
    <source>
        <dbReference type="Proteomes" id="UP001239111"/>
    </source>
</evidence>
<proteinExistence type="predicted"/>
<gene>
    <name evidence="1" type="ORF">QAD02_003373</name>
</gene>
<reference evidence="1" key="1">
    <citation type="submission" date="2023-04" db="EMBL/GenBank/DDBJ databases">
        <title>A chromosome-level genome assembly of the parasitoid wasp Eretmocerus hayati.</title>
        <authorList>
            <person name="Zhong Y."/>
            <person name="Liu S."/>
            <person name="Liu Y."/>
        </authorList>
    </citation>
    <scope>NUCLEOTIDE SEQUENCE</scope>
    <source>
        <strain evidence="1">ZJU_SS_LIU_2023</strain>
    </source>
</reference>